<organism evidence="4 5">
    <name type="scientific">Taxus chinensis</name>
    <name type="common">Chinese yew</name>
    <name type="synonym">Taxus wallichiana var. chinensis</name>
    <dbReference type="NCBI Taxonomy" id="29808"/>
    <lineage>
        <taxon>Eukaryota</taxon>
        <taxon>Viridiplantae</taxon>
        <taxon>Streptophyta</taxon>
        <taxon>Embryophyta</taxon>
        <taxon>Tracheophyta</taxon>
        <taxon>Spermatophyta</taxon>
        <taxon>Pinopsida</taxon>
        <taxon>Pinidae</taxon>
        <taxon>Conifers II</taxon>
        <taxon>Cupressales</taxon>
        <taxon>Taxaceae</taxon>
        <taxon>Taxus</taxon>
    </lineage>
</organism>
<dbReference type="PANTHER" id="PTHR22595:SF79">
    <property type="entry name" value="CHITINASE 12"/>
    <property type="match status" value="1"/>
</dbReference>
<dbReference type="InterPro" id="IPR023346">
    <property type="entry name" value="Lysozyme-like_dom_sf"/>
</dbReference>
<dbReference type="GO" id="GO:0050832">
    <property type="term" value="P:defense response to fungus"/>
    <property type="evidence" value="ECO:0007669"/>
    <property type="project" value="TreeGrafter"/>
</dbReference>
<dbReference type="Pfam" id="PF00182">
    <property type="entry name" value="Glyco_hydro_19"/>
    <property type="match status" value="1"/>
</dbReference>
<dbReference type="CDD" id="cd00325">
    <property type="entry name" value="chitinase_GH19"/>
    <property type="match status" value="1"/>
</dbReference>
<dbReference type="GO" id="GO:0016998">
    <property type="term" value="P:cell wall macromolecule catabolic process"/>
    <property type="evidence" value="ECO:0007669"/>
    <property type="project" value="InterPro"/>
</dbReference>
<dbReference type="InterPro" id="IPR000726">
    <property type="entry name" value="Glyco_hydro_19_cat"/>
</dbReference>
<dbReference type="SUPFAM" id="SSF53955">
    <property type="entry name" value="Lysozyme-like"/>
    <property type="match status" value="1"/>
</dbReference>
<dbReference type="PROSITE" id="PS00774">
    <property type="entry name" value="CHITINASE_19_2"/>
    <property type="match status" value="1"/>
</dbReference>
<dbReference type="PANTHER" id="PTHR22595">
    <property type="entry name" value="CHITINASE-RELATED"/>
    <property type="match status" value="1"/>
</dbReference>
<comment type="caution">
    <text evidence="4">The sequence shown here is derived from an EMBL/GenBank/DDBJ whole genome shotgun (WGS) entry which is preliminary data.</text>
</comment>
<keyword evidence="1" id="KW-0611">Plant defense</keyword>
<evidence type="ECO:0000256" key="1">
    <source>
        <dbReference type="ARBA" id="ARBA00022821"/>
    </source>
</evidence>
<dbReference type="GO" id="GO:0006032">
    <property type="term" value="P:chitin catabolic process"/>
    <property type="evidence" value="ECO:0007669"/>
    <property type="project" value="InterPro"/>
</dbReference>
<evidence type="ECO:0000256" key="2">
    <source>
        <dbReference type="ARBA" id="ARBA00023157"/>
    </source>
</evidence>
<feature type="non-terminal residue" evidence="4">
    <location>
        <position position="401"/>
    </location>
</feature>
<keyword evidence="2" id="KW-1015">Disulfide bond</keyword>
<protein>
    <recommendedName>
        <fullName evidence="3">Glycoside hydrolase family 19 catalytic domain-containing protein</fullName>
    </recommendedName>
</protein>
<name>A0AA38GNJ3_TAXCH</name>
<dbReference type="Gene3D" id="3.30.20.10">
    <property type="entry name" value="Endochitinase, domain 2"/>
    <property type="match status" value="1"/>
</dbReference>
<sequence length="401" mass="44050">RVESVKGVEEGDFVIPVCYRCAGMGFPQEMWRQPGAFPIVGRSSKEAGGGLGGQADALHRVSHAEGVVHVRAWGATGCIVLEFLNSHDSFVELSKSRRFYCPLHHFRDHPSINAKPCCLLPHFSTLHSPVSDLQLDGISKDFLSNLCNSFCPKFLMSNLTTCGGNTGWSLWKASQRSFMSRRTLMQQMGMVWQHTRPLRQRLPKPMRRVNPDSSLPRLLKHRNEGSCQGKNNYNYNAFIAAAKAFNGFGTTGDATAQKRELTAFFAQTSHETTDGWATAPDGPYAWGYCFLRENSGGDYYNSQQAPCASGKNYNYIAAGKAIGFDGLNDPDIVSRDNTISFKTAIWFWMTAQSPKPSCHDVITGRWSPSGSDSAAGRVAGYGMTTNIINGGLECGKGFNAK</sequence>
<evidence type="ECO:0000259" key="3">
    <source>
        <dbReference type="PROSITE" id="PS00774"/>
    </source>
</evidence>
<keyword evidence="5" id="KW-1185">Reference proteome</keyword>
<feature type="domain" description="Glycoside hydrolase family 19 catalytic" evidence="3">
    <location>
        <begin position="339"/>
        <end position="349"/>
    </location>
</feature>
<dbReference type="Gene3D" id="1.10.530.10">
    <property type="match status" value="1"/>
</dbReference>
<feature type="non-terminal residue" evidence="4">
    <location>
        <position position="1"/>
    </location>
</feature>
<evidence type="ECO:0000313" key="5">
    <source>
        <dbReference type="Proteomes" id="UP000824469"/>
    </source>
</evidence>
<dbReference type="AlphaFoldDB" id="A0AA38GNJ3"/>
<dbReference type="Proteomes" id="UP000824469">
    <property type="component" value="Unassembled WGS sequence"/>
</dbReference>
<gene>
    <name evidence="4" type="ORF">KI387_006860</name>
</gene>
<accession>A0AA38GNJ3</accession>
<evidence type="ECO:0000313" key="4">
    <source>
        <dbReference type="EMBL" id="KAH9326682.1"/>
    </source>
</evidence>
<reference evidence="4 5" key="1">
    <citation type="journal article" date="2021" name="Nat. Plants">
        <title>The Taxus genome provides insights into paclitaxel biosynthesis.</title>
        <authorList>
            <person name="Xiong X."/>
            <person name="Gou J."/>
            <person name="Liao Q."/>
            <person name="Li Y."/>
            <person name="Zhou Q."/>
            <person name="Bi G."/>
            <person name="Li C."/>
            <person name="Du R."/>
            <person name="Wang X."/>
            <person name="Sun T."/>
            <person name="Guo L."/>
            <person name="Liang H."/>
            <person name="Lu P."/>
            <person name="Wu Y."/>
            <person name="Zhang Z."/>
            <person name="Ro D.K."/>
            <person name="Shang Y."/>
            <person name="Huang S."/>
            <person name="Yan J."/>
        </authorList>
    </citation>
    <scope>NUCLEOTIDE SEQUENCE [LARGE SCALE GENOMIC DNA]</scope>
    <source>
        <strain evidence="4">Ta-2019</strain>
    </source>
</reference>
<dbReference type="EMBL" id="JAHRHJ020000002">
    <property type="protein sequence ID" value="KAH9326682.1"/>
    <property type="molecule type" value="Genomic_DNA"/>
</dbReference>
<proteinExistence type="predicted"/>
<dbReference type="GO" id="GO:0004568">
    <property type="term" value="F:chitinase activity"/>
    <property type="evidence" value="ECO:0007669"/>
    <property type="project" value="InterPro"/>
</dbReference>